<dbReference type="Proteomes" id="UP000051181">
    <property type="component" value="Unassembled WGS sequence"/>
</dbReference>
<dbReference type="Pfam" id="PF13817">
    <property type="entry name" value="DDE_Tnp_IS66_C"/>
    <property type="match status" value="1"/>
</dbReference>
<dbReference type="EMBL" id="AZCN01000129">
    <property type="protein sequence ID" value="KRK13940.1"/>
    <property type="molecule type" value="Genomic_DNA"/>
</dbReference>
<dbReference type="InterPro" id="IPR004291">
    <property type="entry name" value="Transposase_IS66_central"/>
</dbReference>
<keyword evidence="1" id="KW-0175">Coiled coil</keyword>
<dbReference type="PANTHER" id="PTHR33678:SF1">
    <property type="entry name" value="BLL1576 PROTEIN"/>
    <property type="match status" value="1"/>
</dbReference>
<evidence type="ECO:0000256" key="1">
    <source>
        <dbReference type="SAM" id="Coils"/>
    </source>
</evidence>
<reference evidence="5 6" key="1">
    <citation type="journal article" date="2015" name="Genome Announc.">
        <title>Expanding the biotechnology potential of lactobacilli through comparative genomics of 213 strains and associated genera.</title>
        <authorList>
            <person name="Sun Z."/>
            <person name="Harris H.M."/>
            <person name="McCann A."/>
            <person name="Guo C."/>
            <person name="Argimon S."/>
            <person name="Zhang W."/>
            <person name="Yang X."/>
            <person name="Jeffery I.B."/>
            <person name="Cooney J.C."/>
            <person name="Kagawa T.F."/>
            <person name="Liu W."/>
            <person name="Song Y."/>
            <person name="Salvetti E."/>
            <person name="Wrobel A."/>
            <person name="Rasinkangas P."/>
            <person name="Parkhill J."/>
            <person name="Rea M.C."/>
            <person name="O'Sullivan O."/>
            <person name="Ritari J."/>
            <person name="Douillard F.P."/>
            <person name="Paul Ross R."/>
            <person name="Yang R."/>
            <person name="Briner A.E."/>
            <person name="Felis G.E."/>
            <person name="de Vos W.M."/>
            <person name="Barrangou R."/>
            <person name="Klaenhammer T.R."/>
            <person name="Caufield P.W."/>
            <person name="Cui Y."/>
            <person name="Zhang H."/>
            <person name="O'Toole P.W."/>
        </authorList>
    </citation>
    <scope>NUCLEOTIDE SEQUENCE [LARGE SCALE GENOMIC DNA]</scope>
    <source>
        <strain evidence="5 6">DSM 20001</strain>
    </source>
</reference>
<feature type="domain" description="Transposase TnpC homeodomain" evidence="3">
    <location>
        <begin position="38"/>
        <end position="109"/>
    </location>
</feature>
<dbReference type="Pfam" id="PF03050">
    <property type="entry name" value="DDE_Tnp_IS66"/>
    <property type="match status" value="1"/>
</dbReference>
<dbReference type="PATRIC" id="fig|913848.6.peg.388"/>
<evidence type="ECO:0000259" key="3">
    <source>
        <dbReference type="Pfam" id="PF13007"/>
    </source>
</evidence>
<accession>A0A0R1F4I6</accession>
<name>A0A0R1F4I6_9LACO</name>
<feature type="domain" description="Transposase IS66 C-terminal" evidence="4">
    <location>
        <begin position="468"/>
        <end position="493"/>
    </location>
</feature>
<comment type="caution">
    <text evidence="5">The sequence shown here is derived from an EMBL/GenBank/DDBJ whole genome shotgun (WGS) entry which is preliminary data.</text>
</comment>
<sequence>MNEGDSMATTVEQLKQAQAQNRELLKEIKALTATVQTLTEEVAFFQRQLFGKHSEKITDPNQLSLLADDNGVFTDPEQTGNQSETTVTTVVHKPKRKRCESVDPNLPIETTVIRRENLSCDHGHQLIPVGKHFVREVVHQIPGRLYREQIFEQTYKCAACETNDGVSHLYQGTAPQALIPHSLATSSLVAELLYQKYALGTPLYRQMKAWRRAGLILSETTMTNWVIKAATIVQPLYTLLHEQLLTQPYLQGDETPFQVLREVGKTAQSKSYIWIARSIRLAAHQVVYYTYSDNRAGKTAQQLYGDFTGVLQCDGYSGYNLLGATVTRVGCWAHVRRKFFDDACKIKGQPTITPPLKLLDQMFHLERGWRDLTPTKRKELRQEQLKPVIKQFWQWCDQAVATPKSRLGRALTYAQNQRSALDRVLDYGEIDLSNNATERNVKSFVIGRKNWLFATSPAGAQANAIWLTLIETAKANGLDPRQYLEYLLNQLGQLPVFPTEEELAVYLPWQQVPDKKVWRDQEA</sequence>
<evidence type="ECO:0000313" key="5">
    <source>
        <dbReference type="EMBL" id="KRK13940.1"/>
    </source>
</evidence>
<dbReference type="InterPro" id="IPR039552">
    <property type="entry name" value="IS66_C"/>
</dbReference>
<dbReference type="AlphaFoldDB" id="A0A0R1F4I6"/>
<dbReference type="InterPro" id="IPR052344">
    <property type="entry name" value="Transposase-related"/>
</dbReference>
<dbReference type="eggNOG" id="COG4974">
    <property type="taxonomic scope" value="Bacteria"/>
</dbReference>
<dbReference type="NCBIfam" id="NF033517">
    <property type="entry name" value="transpos_IS66"/>
    <property type="match status" value="1"/>
</dbReference>
<proteinExistence type="predicted"/>
<feature type="domain" description="Transposase IS66 central" evidence="2">
    <location>
        <begin position="181"/>
        <end position="462"/>
    </location>
</feature>
<evidence type="ECO:0000259" key="2">
    <source>
        <dbReference type="Pfam" id="PF03050"/>
    </source>
</evidence>
<evidence type="ECO:0000259" key="4">
    <source>
        <dbReference type="Pfam" id="PF13817"/>
    </source>
</evidence>
<feature type="coiled-coil region" evidence="1">
    <location>
        <begin position="7"/>
        <end position="48"/>
    </location>
</feature>
<organism evidence="5 6">
    <name type="scientific">Loigolactobacillus coryniformis subsp. coryniformis KCTC 3167 = DSM 20001</name>
    <dbReference type="NCBI Taxonomy" id="913848"/>
    <lineage>
        <taxon>Bacteria</taxon>
        <taxon>Bacillati</taxon>
        <taxon>Bacillota</taxon>
        <taxon>Bacilli</taxon>
        <taxon>Lactobacillales</taxon>
        <taxon>Lactobacillaceae</taxon>
        <taxon>Loigolactobacillus</taxon>
    </lineage>
</organism>
<dbReference type="PANTHER" id="PTHR33678">
    <property type="entry name" value="BLL1576 PROTEIN"/>
    <property type="match status" value="1"/>
</dbReference>
<dbReference type="Pfam" id="PF13007">
    <property type="entry name" value="LZ_Tnp_IS66"/>
    <property type="match status" value="1"/>
</dbReference>
<protein>
    <submittedName>
        <fullName evidence="5">Transposase IS66</fullName>
    </submittedName>
</protein>
<evidence type="ECO:0000313" key="6">
    <source>
        <dbReference type="Proteomes" id="UP000051181"/>
    </source>
</evidence>
<dbReference type="InterPro" id="IPR024463">
    <property type="entry name" value="Transposase_TnpC_homeodom"/>
</dbReference>
<gene>
    <name evidence="5" type="ORF">FD22_GL000383</name>
</gene>